<feature type="compositionally biased region" description="Low complexity" evidence="1">
    <location>
        <begin position="243"/>
        <end position="252"/>
    </location>
</feature>
<feature type="region of interest" description="Disordered" evidence="1">
    <location>
        <begin position="227"/>
        <end position="262"/>
    </location>
</feature>
<dbReference type="GeneID" id="92093138"/>
<keyword evidence="3" id="KW-1185">Reference proteome</keyword>
<feature type="compositionally biased region" description="Acidic residues" evidence="1">
    <location>
        <begin position="227"/>
        <end position="238"/>
    </location>
</feature>
<protein>
    <submittedName>
        <fullName evidence="2">Uncharacterized protein</fullName>
    </submittedName>
</protein>
<name>A0ABR1UK03_9PEZI</name>
<dbReference type="RefSeq" id="XP_066713664.1">
    <property type="nucleotide sequence ID" value="XM_066860075.1"/>
</dbReference>
<proteinExistence type="predicted"/>
<evidence type="ECO:0000313" key="3">
    <source>
        <dbReference type="Proteomes" id="UP001480595"/>
    </source>
</evidence>
<sequence>MEQAAPRGQPDRLFRSRLVSSGRLGQAPLRRLLGRELLLGPRESGIAFPSGCQGPLSENARRSLLRWPFGVLAGDGPATTQRQGEVADGAGRPCQRTSSATECVRPRAVPDLDLLINGWYKHLEVVLSALGVPRTLQELLPPAVDTEFEDQFNSAFQEKLIFSSSSGKKRARDPEYYEKKKEEIRKKRGFRIGTGVGGDKQIKKEMNKLDFLTLKAPIRFQTLEDQLQEDQPQEDQDASETKLATANTAAAPPTLPLMHAGRPRKEHNLSGLLEGPPEFIETIREEVEAKSRLETEYRSRLQAKRRGGKRGSGVVI</sequence>
<feature type="region of interest" description="Disordered" evidence="1">
    <location>
        <begin position="77"/>
        <end position="98"/>
    </location>
</feature>
<accession>A0ABR1UK03</accession>
<gene>
    <name evidence="2" type="ORF">PG994_008666</name>
</gene>
<organism evidence="2 3">
    <name type="scientific">Apiospora phragmitis</name>
    <dbReference type="NCBI Taxonomy" id="2905665"/>
    <lineage>
        <taxon>Eukaryota</taxon>
        <taxon>Fungi</taxon>
        <taxon>Dikarya</taxon>
        <taxon>Ascomycota</taxon>
        <taxon>Pezizomycotina</taxon>
        <taxon>Sordariomycetes</taxon>
        <taxon>Xylariomycetidae</taxon>
        <taxon>Amphisphaeriales</taxon>
        <taxon>Apiosporaceae</taxon>
        <taxon>Apiospora</taxon>
    </lineage>
</organism>
<feature type="region of interest" description="Disordered" evidence="1">
    <location>
        <begin position="291"/>
        <end position="316"/>
    </location>
</feature>
<dbReference type="Proteomes" id="UP001480595">
    <property type="component" value="Unassembled WGS sequence"/>
</dbReference>
<reference evidence="2 3" key="1">
    <citation type="submission" date="2023-01" db="EMBL/GenBank/DDBJ databases">
        <title>Analysis of 21 Apiospora genomes using comparative genomics revels a genus with tremendous synthesis potential of carbohydrate active enzymes and secondary metabolites.</title>
        <authorList>
            <person name="Sorensen T."/>
        </authorList>
    </citation>
    <scope>NUCLEOTIDE SEQUENCE [LARGE SCALE GENOMIC DNA]</scope>
    <source>
        <strain evidence="2 3">CBS 135458</strain>
    </source>
</reference>
<dbReference type="EMBL" id="JAQQWL010000009">
    <property type="protein sequence ID" value="KAK8058218.1"/>
    <property type="molecule type" value="Genomic_DNA"/>
</dbReference>
<comment type="caution">
    <text evidence="2">The sequence shown here is derived from an EMBL/GenBank/DDBJ whole genome shotgun (WGS) entry which is preliminary data.</text>
</comment>
<evidence type="ECO:0000256" key="1">
    <source>
        <dbReference type="SAM" id="MobiDB-lite"/>
    </source>
</evidence>
<evidence type="ECO:0000313" key="2">
    <source>
        <dbReference type="EMBL" id="KAK8058218.1"/>
    </source>
</evidence>